<evidence type="ECO:0000313" key="5">
    <source>
        <dbReference type="Proteomes" id="UP000053237"/>
    </source>
</evidence>
<dbReference type="PROSITE" id="PS51083">
    <property type="entry name" value="ZF_HIT"/>
    <property type="match status" value="1"/>
</dbReference>
<dbReference type="Proteomes" id="UP000053237">
    <property type="component" value="Unassembled WGS sequence"/>
</dbReference>
<sequence length="147" mass="16933">MRSEIRCEVCEQTTAKYKCPKCRTPYCRLACYKTHISNTEVCDSVALKQRKKEESRTESSPWKEKPEESSVEQTDAETNSECVLTSEQLEAIKHSDWIRTALHDSHIRQQLKHIHGSVNPRRALETALENSQMAEFMYGTLDELAAK</sequence>
<protein>
    <recommendedName>
        <fullName evidence="3">HIT-type domain-containing protein</fullName>
    </recommendedName>
</protein>
<feature type="region of interest" description="Disordered" evidence="2">
    <location>
        <begin position="46"/>
        <end position="81"/>
    </location>
</feature>
<dbReference type="OrthoDB" id="18412at2759"/>
<keyword evidence="1" id="KW-0863">Zinc-finger</keyword>
<comment type="caution">
    <text evidence="4">The sequence shown here is derived from an EMBL/GenBank/DDBJ whole genome shotgun (WGS) entry which is preliminary data.</text>
</comment>
<evidence type="ECO:0000313" key="4">
    <source>
        <dbReference type="EMBL" id="CCI49636.1"/>
    </source>
</evidence>
<dbReference type="Gene3D" id="3.30.60.190">
    <property type="match status" value="1"/>
</dbReference>
<reference evidence="4 5" key="1">
    <citation type="submission" date="2012-05" db="EMBL/GenBank/DDBJ databases">
        <title>Recombination and specialization in a pathogen metapopulation.</title>
        <authorList>
            <person name="Gardiner A."/>
            <person name="Kemen E."/>
            <person name="Schultz-Larsen T."/>
            <person name="MacLean D."/>
            <person name="Van Oosterhout C."/>
            <person name="Jones J.D.G."/>
        </authorList>
    </citation>
    <scope>NUCLEOTIDE SEQUENCE [LARGE SCALE GENOMIC DNA]</scope>
    <source>
        <strain evidence="4 5">Ac Nc2</strain>
    </source>
</reference>
<dbReference type="GO" id="GO:0008270">
    <property type="term" value="F:zinc ion binding"/>
    <property type="evidence" value="ECO:0007669"/>
    <property type="project" value="UniProtKB-UniRule"/>
</dbReference>
<evidence type="ECO:0000256" key="1">
    <source>
        <dbReference type="PROSITE-ProRule" id="PRU00453"/>
    </source>
</evidence>
<feature type="compositionally biased region" description="Basic and acidic residues" evidence="2">
    <location>
        <begin position="51"/>
        <end position="68"/>
    </location>
</feature>
<dbReference type="STRING" id="65357.A0A024GTF2"/>
<keyword evidence="5" id="KW-1185">Reference proteome</keyword>
<evidence type="ECO:0000259" key="3">
    <source>
        <dbReference type="PROSITE" id="PS51083"/>
    </source>
</evidence>
<feature type="domain" description="HIT-type" evidence="3">
    <location>
        <begin position="7"/>
        <end position="42"/>
    </location>
</feature>
<dbReference type="AlphaFoldDB" id="A0A024GTF2"/>
<name>A0A024GTF2_9STRA</name>
<keyword evidence="1" id="KW-0479">Metal-binding</keyword>
<accession>A0A024GTF2</accession>
<dbReference type="EMBL" id="CAIX01000320">
    <property type="protein sequence ID" value="CCI49636.1"/>
    <property type="molecule type" value="Genomic_DNA"/>
</dbReference>
<gene>
    <name evidence="4" type="ORF">BN9_109970</name>
</gene>
<keyword evidence="1" id="KW-0862">Zinc</keyword>
<evidence type="ECO:0000256" key="2">
    <source>
        <dbReference type="SAM" id="MobiDB-lite"/>
    </source>
</evidence>
<organism evidence="4 5">
    <name type="scientific">Albugo candida</name>
    <dbReference type="NCBI Taxonomy" id="65357"/>
    <lineage>
        <taxon>Eukaryota</taxon>
        <taxon>Sar</taxon>
        <taxon>Stramenopiles</taxon>
        <taxon>Oomycota</taxon>
        <taxon>Peronosporomycetes</taxon>
        <taxon>Albuginales</taxon>
        <taxon>Albuginaceae</taxon>
        <taxon>Albugo</taxon>
    </lineage>
</organism>
<dbReference type="SUPFAM" id="SSF144232">
    <property type="entry name" value="HIT/MYND zinc finger-like"/>
    <property type="match status" value="1"/>
</dbReference>
<proteinExistence type="predicted"/>
<dbReference type="InterPro" id="IPR007529">
    <property type="entry name" value="Znf_HIT"/>
</dbReference>
<dbReference type="CDD" id="cd23024">
    <property type="entry name" value="zf-HIT_ZNHIT2-3"/>
    <property type="match status" value="1"/>
</dbReference>
<dbReference type="Pfam" id="PF04438">
    <property type="entry name" value="zf-HIT"/>
    <property type="match status" value="1"/>
</dbReference>
<feature type="compositionally biased region" description="Polar residues" evidence="2">
    <location>
        <begin position="71"/>
        <end position="81"/>
    </location>
</feature>
<dbReference type="InParanoid" id="A0A024GTF2"/>